<protein>
    <submittedName>
        <fullName evidence="1">Uncharacterized protein</fullName>
    </submittedName>
</protein>
<dbReference type="RefSeq" id="XP_051444386.1">
    <property type="nucleotide sequence ID" value="XM_051584600.1"/>
</dbReference>
<evidence type="ECO:0000313" key="1">
    <source>
        <dbReference type="EMBL" id="KAI8579382.1"/>
    </source>
</evidence>
<dbReference type="Proteomes" id="UP001206595">
    <property type="component" value="Unassembled WGS sequence"/>
</dbReference>
<gene>
    <name evidence="1" type="ORF">K450DRAFT_199406</name>
</gene>
<keyword evidence="2" id="KW-1185">Reference proteome</keyword>
<name>A0AAD5E9L4_UMBRA</name>
<sequence>MIDIENFNDTIKEVYKTLGPFFKAYPAAYTSKDDNIYLDIKINALSHMNAFIQLAHISETQGFKIPGCFPLRKSNIPCHMTLDNRILRMKEDLYYWKKFAIWNAVFSAAKLTVPSTGLRQRMECISIAKQSKKPERHGYVRKKNPNKGKQEEFTYIEDLPQDQILDTQDQCVAIDPGRRDLLFCLQENSTSTTQVKLR</sequence>
<dbReference type="EMBL" id="MU620920">
    <property type="protein sequence ID" value="KAI8579382.1"/>
    <property type="molecule type" value="Genomic_DNA"/>
</dbReference>
<dbReference type="AlphaFoldDB" id="A0AAD5E9L4"/>
<reference evidence="1" key="1">
    <citation type="submission" date="2021-06" db="EMBL/GenBank/DDBJ databases">
        <authorList>
            <consortium name="DOE Joint Genome Institute"/>
            <person name="Mondo S.J."/>
            <person name="Amses K.R."/>
            <person name="Simmons D.R."/>
            <person name="Longcore J.E."/>
            <person name="Seto K."/>
            <person name="Alves G.H."/>
            <person name="Bonds A.E."/>
            <person name="Quandt C.A."/>
            <person name="Davis W.J."/>
            <person name="Chang Y."/>
            <person name="Letcher P.M."/>
            <person name="Powell M.J."/>
            <person name="Kuo A."/>
            <person name="Labutti K."/>
            <person name="Pangilinan J."/>
            <person name="Andreopoulos W."/>
            <person name="Tritt A."/>
            <person name="Riley R."/>
            <person name="Hundley H."/>
            <person name="Johnson J."/>
            <person name="Lipzen A."/>
            <person name="Barry K."/>
            <person name="Berbee M.L."/>
            <person name="Buchler N.E."/>
            <person name="Grigoriev I.V."/>
            <person name="Spatafora J.W."/>
            <person name="Stajich J.E."/>
            <person name="James T.Y."/>
        </authorList>
    </citation>
    <scope>NUCLEOTIDE SEQUENCE</scope>
    <source>
        <strain evidence="1">AG</strain>
    </source>
</reference>
<comment type="caution">
    <text evidence="1">The sequence shown here is derived from an EMBL/GenBank/DDBJ whole genome shotgun (WGS) entry which is preliminary data.</text>
</comment>
<accession>A0AAD5E9L4</accession>
<proteinExistence type="predicted"/>
<organism evidence="1 2">
    <name type="scientific">Umbelopsis ramanniana AG</name>
    <dbReference type="NCBI Taxonomy" id="1314678"/>
    <lineage>
        <taxon>Eukaryota</taxon>
        <taxon>Fungi</taxon>
        <taxon>Fungi incertae sedis</taxon>
        <taxon>Mucoromycota</taxon>
        <taxon>Mucoromycotina</taxon>
        <taxon>Umbelopsidomycetes</taxon>
        <taxon>Umbelopsidales</taxon>
        <taxon>Umbelopsidaceae</taxon>
        <taxon>Umbelopsis</taxon>
    </lineage>
</organism>
<dbReference type="GeneID" id="75909950"/>
<evidence type="ECO:0000313" key="2">
    <source>
        <dbReference type="Proteomes" id="UP001206595"/>
    </source>
</evidence>
<reference evidence="1" key="2">
    <citation type="journal article" date="2022" name="Proc. Natl. Acad. Sci. U.S.A.">
        <title>Diploid-dominant life cycles characterize the early evolution of Fungi.</title>
        <authorList>
            <person name="Amses K.R."/>
            <person name="Simmons D.R."/>
            <person name="Longcore J.E."/>
            <person name="Mondo S.J."/>
            <person name="Seto K."/>
            <person name="Jeronimo G.H."/>
            <person name="Bonds A.E."/>
            <person name="Quandt C.A."/>
            <person name="Davis W.J."/>
            <person name="Chang Y."/>
            <person name="Federici B.A."/>
            <person name="Kuo A."/>
            <person name="LaButti K."/>
            <person name="Pangilinan J."/>
            <person name="Andreopoulos W."/>
            <person name="Tritt A."/>
            <person name="Riley R."/>
            <person name="Hundley H."/>
            <person name="Johnson J."/>
            <person name="Lipzen A."/>
            <person name="Barry K."/>
            <person name="Lang B.F."/>
            <person name="Cuomo C.A."/>
            <person name="Buchler N.E."/>
            <person name="Grigoriev I.V."/>
            <person name="Spatafora J.W."/>
            <person name="Stajich J.E."/>
            <person name="James T.Y."/>
        </authorList>
    </citation>
    <scope>NUCLEOTIDE SEQUENCE</scope>
    <source>
        <strain evidence="1">AG</strain>
    </source>
</reference>